<feature type="domain" description="PurM-like C-terminal" evidence="4">
    <location>
        <begin position="148"/>
        <end position="295"/>
    </location>
</feature>
<feature type="binding site" evidence="2">
    <location>
        <position position="213"/>
    </location>
    <ligand>
        <name>Mg(2+)</name>
        <dbReference type="ChEBI" id="CHEBI:18420"/>
        <label>5</label>
    </ligand>
</feature>
<evidence type="ECO:0000259" key="3">
    <source>
        <dbReference type="Pfam" id="PF00586"/>
    </source>
</evidence>
<feature type="binding site" evidence="2">
    <location>
        <position position="73"/>
    </location>
    <ligand>
        <name>Mg(2+)</name>
        <dbReference type="ChEBI" id="CHEBI:18420"/>
        <label>2</label>
    </ligand>
</feature>
<dbReference type="GO" id="GO:0009228">
    <property type="term" value="P:thiamine biosynthetic process"/>
    <property type="evidence" value="ECO:0007669"/>
    <property type="project" value="UniProtKB-KW"/>
</dbReference>
<dbReference type="SUPFAM" id="SSF56042">
    <property type="entry name" value="PurM C-terminal domain-like"/>
    <property type="match status" value="1"/>
</dbReference>
<dbReference type="AlphaFoldDB" id="A0A372EIW3"/>
<dbReference type="Gene3D" id="3.90.650.10">
    <property type="entry name" value="PurM-like C-terminal domain"/>
    <property type="match status" value="1"/>
</dbReference>
<dbReference type="Pfam" id="PF02769">
    <property type="entry name" value="AIRS_C"/>
    <property type="match status" value="1"/>
</dbReference>
<dbReference type="GO" id="GO:0000287">
    <property type="term" value="F:magnesium ion binding"/>
    <property type="evidence" value="ECO:0007669"/>
    <property type="project" value="UniProtKB-UniRule"/>
</dbReference>
<keyword evidence="1 2" id="KW-0784">Thiamine biosynthesis</keyword>
<feature type="binding site" evidence="2">
    <location>
        <position position="120"/>
    </location>
    <ligand>
        <name>Mg(2+)</name>
        <dbReference type="ChEBI" id="CHEBI:18420"/>
        <label>1</label>
    </ligand>
</feature>
<evidence type="ECO:0000256" key="2">
    <source>
        <dbReference type="HAMAP-Rule" id="MF_02128"/>
    </source>
</evidence>
<accession>A0A372EIW3</accession>
<keyword evidence="2 5" id="KW-0808">Transferase</keyword>
<feature type="binding site" evidence="2">
    <location>
        <position position="43"/>
    </location>
    <ligand>
        <name>Mg(2+)</name>
        <dbReference type="ChEBI" id="CHEBI:18420"/>
        <label>4</label>
    </ligand>
</feature>
<feature type="binding site" evidence="2">
    <location>
        <position position="73"/>
    </location>
    <ligand>
        <name>Mg(2+)</name>
        <dbReference type="ChEBI" id="CHEBI:18420"/>
        <label>4</label>
    </ligand>
</feature>
<feature type="domain" description="PurM-like N-terminal" evidence="3">
    <location>
        <begin position="26"/>
        <end position="136"/>
    </location>
</feature>
<sequence length="322" mass="33161">MGEFELIARHFARAAPAGGAVVLGVGDDCALLQPTPGHQLAVSTDMLVEGRHFFAGAEPEALGHKALAVNLSDLAAMGARPLGFTLALALPAADEAWLAPFARGLFALADAHHCPLVGGDTTRGPLTLSLTVFGEVRPGRALRRDAARAGDDLWLSGRTGEARLALALRRGEPWARGELAAVQDRMDRPTPRLALGQALAATEGVRAALDVSDGLLGDLGHILQASGLGAAIDAEALPVAPALAALDAEHRLDCLLAGGDDYELLFTADPSAHAAVLAAGASAGVAVTRIGRLRSAPGWRVLDAQGHDLTIRARGFDHFAGA</sequence>
<feature type="binding site" evidence="2">
    <location>
        <position position="45"/>
    </location>
    <ligand>
        <name>Mg(2+)</name>
        <dbReference type="ChEBI" id="CHEBI:18420"/>
        <label>2</label>
    </ligand>
</feature>
<evidence type="ECO:0000313" key="6">
    <source>
        <dbReference type="Proteomes" id="UP000261931"/>
    </source>
</evidence>
<feature type="binding site" evidence="2">
    <location>
        <position position="212"/>
    </location>
    <ligand>
        <name>ATP</name>
        <dbReference type="ChEBI" id="CHEBI:30616"/>
    </ligand>
</feature>
<name>A0A372EIW3_9BURK</name>
<dbReference type="UniPathway" id="UPA00060">
    <property type="reaction ID" value="UER00142"/>
</dbReference>
<feature type="binding site" evidence="2">
    <location>
        <position position="260"/>
    </location>
    <ligand>
        <name>substrate</name>
    </ligand>
</feature>
<keyword evidence="2" id="KW-0460">Magnesium</keyword>
<feature type="binding site" evidence="2">
    <location>
        <position position="73"/>
    </location>
    <ligand>
        <name>Mg(2+)</name>
        <dbReference type="ChEBI" id="CHEBI:18420"/>
        <label>3</label>
    </ligand>
</feature>
<comment type="caution">
    <text evidence="5">The sequence shown here is derived from an EMBL/GenBank/DDBJ whole genome shotgun (WGS) entry which is preliminary data.</text>
</comment>
<dbReference type="InterPro" id="IPR016188">
    <property type="entry name" value="PurM-like_N"/>
</dbReference>
<feature type="binding site" evidence="2">
    <location>
        <position position="316"/>
    </location>
    <ligand>
        <name>substrate</name>
    </ligand>
</feature>
<dbReference type="EC" id="2.7.4.16" evidence="2"/>
<feature type="binding site" evidence="2">
    <location>
        <begin position="119"/>
        <end position="120"/>
    </location>
    <ligand>
        <name>ATP</name>
        <dbReference type="ChEBI" id="CHEBI:30616"/>
    </ligand>
</feature>
<dbReference type="PANTHER" id="PTHR30270:SF0">
    <property type="entry name" value="THIAMINE-MONOPHOSPHATE KINASE"/>
    <property type="match status" value="1"/>
</dbReference>
<dbReference type="InterPro" id="IPR036921">
    <property type="entry name" value="PurM-like_N_sf"/>
</dbReference>
<dbReference type="PANTHER" id="PTHR30270">
    <property type="entry name" value="THIAMINE-MONOPHOSPHATE KINASE"/>
    <property type="match status" value="1"/>
</dbReference>
<dbReference type="RefSeq" id="WP_116958849.1">
    <property type="nucleotide sequence ID" value="NZ_QVLS01000006.1"/>
</dbReference>
<feature type="binding site" evidence="2">
    <location>
        <position position="45"/>
    </location>
    <ligand>
        <name>Mg(2+)</name>
        <dbReference type="ChEBI" id="CHEBI:18420"/>
        <label>1</label>
    </ligand>
</feature>
<reference evidence="5 6" key="1">
    <citation type="submission" date="2018-08" db="EMBL/GenBank/DDBJ databases">
        <title>Hydrogenophaga sp. LA-38 isolated from sludge.</title>
        <authorList>
            <person name="Im W.-T."/>
        </authorList>
    </citation>
    <scope>NUCLEOTIDE SEQUENCE [LARGE SCALE GENOMIC DNA]</scope>
    <source>
        <strain evidence="5 6">LA-38</strain>
    </source>
</reference>
<dbReference type="NCBIfam" id="TIGR01379">
    <property type="entry name" value="thiL"/>
    <property type="match status" value="1"/>
</dbReference>
<dbReference type="GO" id="GO:0009030">
    <property type="term" value="F:thiamine-phosphate kinase activity"/>
    <property type="evidence" value="ECO:0007669"/>
    <property type="project" value="UniProtKB-UniRule"/>
</dbReference>
<feature type="binding site" evidence="2">
    <location>
        <position position="144"/>
    </location>
    <ligand>
        <name>ATP</name>
        <dbReference type="ChEBI" id="CHEBI:30616"/>
    </ligand>
</feature>
<feature type="binding site" evidence="2">
    <location>
        <position position="210"/>
    </location>
    <ligand>
        <name>Mg(2+)</name>
        <dbReference type="ChEBI" id="CHEBI:18420"/>
        <label>3</label>
    </ligand>
</feature>
<evidence type="ECO:0000313" key="5">
    <source>
        <dbReference type="EMBL" id="RFP78547.1"/>
    </source>
</evidence>
<comment type="similarity">
    <text evidence="2">Belongs to the thiamine-monophosphate kinase family.</text>
</comment>
<comment type="miscellaneous">
    <text evidence="2">Reaction mechanism of ThiL seems to utilize a direct, inline transfer of the gamma-phosphate of ATP to TMP rather than a phosphorylated enzyme intermediate.</text>
</comment>
<dbReference type="GO" id="GO:0009229">
    <property type="term" value="P:thiamine diphosphate biosynthetic process"/>
    <property type="evidence" value="ECO:0007669"/>
    <property type="project" value="UniProtKB-UniRule"/>
</dbReference>
<dbReference type="InterPro" id="IPR036676">
    <property type="entry name" value="PurM-like_C_sf"/>
</dbReference>
<feature type="binding site" evidence="2">
    <location>
        <position position="28"/>
    </location>
    <ligand>
        <name>Mg(2+)</name>
        <dbReference type="ChEBI" id="CHEBI:18420"/>
        <label>4</label>
    </ligand>
</feature>
<dbReference type="EMBL" id="QVLS01000006">
    <property type="protein sequence ID" value="RFP78547.1"/>
    <property type="molecule type" value="Genomic_DNA"/>
</dbReference>
<dbReference type="PIRSF" id="PIRSF005303">
    <property type="entry name" value="Thiam_monoph_kin"/>
    <property type="match status" value="1"/>
</dbReference>
<dbReference type="HAMAP" id="MF_02128">
    <property type="entry name" value="TMP_kinase"/>
    <property type="match status" value="1"/>
</dbReference>
<protein>
    <recommendedName>
        <fullName evidence="2">Thiamine-monophosphate kinase</fullName>
        <shortName evidence="2">TMP kinase</shortName>
        <shortName evidence="2">Thiamine-phosphate kinase</shortName>
        <ecNumber evidence="2">2.7.4.16</ecNumber>
    </recommendedName>
</protein>
<dbReference type="GO" id="GO:0005524">
    <property type="term" value="F:ATP binding"/>
    <property type="evidence" value="ECO:0007669"/>
    <property type="project" value="UniProtKB-UniRule"/>
</dbReference>
<proteinExistence type="inferred from homology"/>
<comment type="pathway">
    <text evidence="2">Cofactor biosynthesis; thiamine diphosphate biosynthesis; thiamine diphosphate from thiamine phosphate: step 1/1.</text>
</comment>
<gene>
    <name evidence="2 5" type="primary">thiL</name>
    <name evidence="5" type="ORF">DY262_10600</name>
</gene>
<dbReference type="Proteomes" id="UP000261931">
    <property type="component" value="Unassembled WGS sequence"/>
</dbReference>
<dbReference type="SUPFAM" id="SSF55326">
    <property type="entry name" value="PurM N-terminal domain-like"/>
    <property type="match status" value="1"/>
</dbReference>
<dbReference type="InterPro" id="IPR010918">
    <property type="entry name" value="PurM-like_C_dom"/>
</dbReference>
<feature type="binding site" evidence="2">
    <location>
        <position position="28"/>
    </location>
    <ligand>
        <name>Mg(2+)</name>
        <dbReference type="ChEBI" id="CHEBI:18420"/>
        <label>3</label>
    </ligand>
</feature>
<dbReference type="InterPro" id="IPR006283">
    <property type="entry name" value="ThiL-like"/>
</dbReference>
<keyword evidence="6" id="KW-1185">Reference proteome</keyword>
<comment type="function">
    <text evidence="2">Catalyzes the ATP-dependent phosphorylation of thiamine-monophosphate (TMP) to form thiamine-pyrophosphate (TPP), the active form of vitamin B1.</text>
</comment>
<keyword evidence="2 5" id="KW-0418">Kinase</keyword>
<evidence type="ECO:0000256" key="1">
    <source>
        <dbReference type="ARBA" id="ARBA00022977"/>
    </source>
</evidence>
<dbReference type="Pfam" id="PF00586">
    <property type="entry name" value="AIRS"/>
    <property type="match status" value="1"/>
</dbReference>
<feature type="binding site" evidence="2">
    <location>
        <position position="52"/>
    </location>
    <ligand>
        <name>substrate</name>
    </ligand>
</feature>
<dbReference type="CDD" id="cd02194">
    <property type="entry name" value="ThiL"/>
    <property type="match status" value="1"/>
</dbReference>
<keyword evidence="2" id="KW-0547">Nucleotide-binding</keyword>
<organism evidence="5 6">
    <name type="scientific">Hydrogenophaga borbori</name>
    <dbReference type="NCBI Taxonomy" id="2294117"/>
    <lineage>
        <taxon>Bacteria</taxon>
        <taxon>Pseudomonadati</taxon>
        <taxon>Pseudomonadota</taxon>
        <taxon>Betaproteobacteria</taxon>
        <taxon>Burkholderiales</taxon>
        <taxon>Comamonadaceae</taxon>
        <taxon>Hydrogenophaga</taxon>
    </lineage>
</organism>
<keyword evidence="2" id="KW-0479">Metal-binding</keyword>
<comment type="caution">
    <text evidence="2">Lacks conserved residue(s) required for the propagation of feature annotation.</text>
</comment>
<keyword evidence="2" id="KW-0067">ATP-binding</keyword>
<comment type="catalytic activity">
    <reaction evidence="2">
        <text>thiamine phosphate + ATP = thiamine diphosphate + ADP</text>
        <dbReference type="Rhea" id="RHEA:15913"/>
        <dbReference type="ChEBI" id="CHEBI:30616"/>
        <dbReference type="ChEBI" id="CHEBI:37575"/>
        <dbReference type="ChEBI" id="CHEBI:58937"/>
        <dbReference type="ChEBI" id="CHEBI:456216"/>
        <dbReference type="EC" id="2.7.4.16"/>
    </reaction>
</comment>
<evidence type="ECO:0000259" key="4">
    <source>
        <dbReference type="Pfam" id="PF02769"/>
    </source>
</evidence>
<feature type="binding site" evidence="2">
    <location>
        <position position="44"/>
    </location>
    <ligand>
        <name>Mg(2+)</name>
        <dbReference type="ChEBI" id="CHEBI:18420"/>
        <label>1</label>
    </ligand>
</feature>
<dbReference type="Gene3D" id="3.30.1330.10">
    <property type="entry name" value="PurM-like, N-terminal domain"/>
    <property type="match status" value="1"/>
</dbReference>